<dbReference type="SMART" id="SM00384">
    <property type="entry name" value="AT_hook"/>
    <property type="match status" value="3"/>
</dbReference>
<dbReference type="InterPro" id="IPR017956">
    <property type="entry name" value="AT_hook_DNA-bd_motif"/>
</dbReference>
<evidence type="ECO:0000313" key="4">
    <source>
        <dbReference type="EMBL" id="KAF5324462.1"/>
    </source>
</evidence>
<organism evidence="6 7">
    <name type="scientific">Ephemerocybe angulata</name>
    <dbReference type="NCBI Taxonomy" id="980116"/>
    <lineage>
        <taxon>Eukaryota</taxon>
        <taxon>Fungi</taxon>
        <taxon>Dikarya</taxon>
        <taxon>Basidiomycota</taxon>
        <taxon>Agaricomycotina</taxon>
        <taxon>Agaricomycetes</taxon>
        <taxon>Agaricomycetidae</taxon>
        <taxon>Agaricales</taxon>
        <taxon>Agaricineae</taxon>
        <taxon>Psathyrellaceae</taxon>
        <taxon>Ephemerocybe</taxon>
    </lineage>
</organism>
<sequence>MSDYPMNEYPGEFPSQNGSLTAVQEPLLPPNDATRPVQYTFGPVLTADDDAFQTPPSDQQRKIGRPKSTSQTPVFIGPKRPRGRPPGKRQQPLETERVDSPPTAKRPPGRPRKNVQDVVPGTSRGQGVLSLVPTATTLQGGSSTPHSQATLGPAVPARSSNSSAGGSSSNPSPDPNAGLVSAIPLLSGEDTRRAVFEDEEEDSDDEIEGEERSLEEEASGEGIGEDGDQLGPDEVGDDLDPNEEPIDAEEKQNGASRTPKELPPWLLEYFQACKTIASDRTPQGVPRLYDELNTFWIPEKSTYLQLRHGRPSPQLLYTRRIPHPVPQMSNPAYPPWHNLATATLR</sequence>
<evidence type="ECO:0000313" key="6">
    <source>
        <dbReference type="EMBL" id="KAF5324557.1"/>
    </source>
</evidence>
<evidence type="ECO:0000313" key="7">
    <source>
        <dbReference type="Proteomes" id="UP000541558"/>
    </source>
</evidence>
<evidence type="ECO:0000313" key="5">
    <source>
        <dbReference type="EMBL" id="KAF5324463.1"/>
    </source>
</evidence>
<dbReference type="GO" id="GO:0000785">
    <property type="term" value="C:chromatin"/>
    <property type="evidence" value="ECO:0007669"/>
    <property type="project" value="InterPro"/>
</dbReference>
<gene>
    <name evidence="4" type="ORF">D9611_004202</name>
    <name evidence="5" type="ORF">D9611_004204</name>
    <name evidence="6" type="ORF">D9611_004206</name>
</gene>
<feature type="compositionally biased region" description="Polar residues" evidence="3">
    <location>
        <begin position="133"/>
        <end position="150"/>
    </location>
</feature>
<keyword evidence="1" id="KW-0677">Repeat</keyword>
<dbReference type="EMBL" id="JAACJK010000164">
    <property type="protein sequence ID" value="KAF5324463.1"/>
    <property type="molecule type" value="Genomic_DNA"/>
</dbReference>
<dbReference type="PRINTS" id="PR00930">
    <property type="entry name" value="HIGHMOBLTYIY"/>
</dbReference>
<feature type="compositionally biased region" description="Acidic residues" evidence="3">
    <location>
        <begin position="197"/>
        <end position="228"/>
    </location>
</feature>
<keyword evidence="7" id="KW-1185">Reference proteome</keyword>
<evidence type="ECO:0000256" key="3">
    <source>
        <dbReference type="SAM" id="MobiDB-lite"/>
    </source>
</evidence>
<feature type="compositionally biased region" description="Acidic residues" evidence="3">
    <location>
        <begin position="234"/>
        <end position="247"/>
    </location>
</feature>
<dbReference type="GO" id="GO:0005634">
    <property type="term" value="C:nucleus"/>
    <property type="evidence" value="ECO:0007669"/>
    <property type="project" value="InterPro"/>
</dbReference>
<comment type="caution">
    <text evidence="6">The sequence shown here is derived from an EMBL/GenBank/DDBJ whole genome shotgun (WGS) entry which is preliminary data.</text>
</comment>
<feature type="region of interest" description="Disordered" evidence="3">
    <location>
        <begin position="1"/>
        <end position="262"/>
    </location>
</feature>
<dbReference type="PRINTS" id="PR00929">
    <property type="entry name" value="ATHOOK"/>
</dbReference>
<dbReference type="InterPro" id="IPR000116">
    <property type="entry name" value="HMGA"/>
</dbReference>
<reference evidence="6 7" key="1">
    <citation type="journal article" date="2020" name="ISME J.">
        <title>Uncovering the hidden diversity of litter-decomposition mechanisms in mushroom-forming fungi.</title>
        <authorList>
            <person name="Floudas D."/>
            <person name="Bentzer J."/>
            <person name="Ahren D."/>
            <person name="Johansson T."/>
            <person name="Persson P."/>
            <person name="Tunlid A."/>
        </authorList>
    </citation>
    <scope>NUCLEOTIDE SEQUENCE [LARGE SCALE GENOMIC DNA]</scope>
    <source>
        <strain evidence="6 7">CBS 175.51</strain>
    </source>
</reference>
<feature type="compositionally biased region" description="Low complexity" evidence="3">
    <location>
        <begin position="157"/>
        <end position="178"/>
    </location>
</feature>
<dbReference type="Proteomes" id="UP000541558">
    <property type="component" value="Unassembled WGS sequence"/>
</dbReference>
<proteinExistence type="predicted"/>
<dbReference type="GO" id="GO:0003677">
    <property type="term" value="F:DNA binding"/>
    <property type="evidence" value="ECO:0007669"/>
    <property type="project" value="UniProtKB-KW"/>
</dbReference>
<evidence type="ECO:0000256" key="1">
    <source>
        <dbReference type="ARBA" id="ARBA00022737"/>
    </source>
</evidence>
<accession>A0A8H5BJS9</accession>
<dbReference type="GO" id="GO:0006355">
    <property type="term" value="P:regulation of DNA-templated transcription"/>
    <property type="evidence" value="ECO:0007669"/>
    <property type="project" value="InterPro"/>
</dbReference>
<keyword evidence="2" id="KW-0238">DNA-binding</keyword>
<dbReference type="EMBL" id="JAACJK010000164">
    <property type="protein sequence ID" value="KAF5324557.1"/>
    <property type="molecule type" value="Genomic_DNA"/>
</dbReference>
<dbReference type="EMBL" id="JAACJK010000164">
    <property type="protein sequence ID" value="KAF5324462.1"/>
    <property type="molecule type" value="Genomic_DNA"/>
</dbReference>
<evidence type="ECO:0000256" key="2">
    <source>
        <dbReference type="ARBA" id="ARBA00023125"/>
    </source>
</evidence>
<dbReference type="AlphaFoldDB" id="A0A8H5BJS9"/>
<protein>
    <submittedName>
        <fullName evidence="6">Uncharacterized protein</fullName>
    </submittedName>
</protein>
<name>A0A8H5BJS9_9AGAR</name>